<feature type="domain" description="Lipoyl-binding" evidence="11">
    <location>
        <begin position="126"/>
        <end position="200"/>
    </location>
</feature>
<dbReference type="SUPFAM" id="SSF47005">
    <property type="entry name" value="Peripheral subunit-binding domain of 2-oxo acid dehydrogenase complex"/>
    <property type="match status" value="1"/>
</dbReference>
<dbReference type="Gene3D" id="2.40.50.100">
    <property type="match status" value="2"/>
</dbReference>
<dbReference type="PROSITE" id="PS50968">
    <property type="entry name" value="BIOTINYL_LIPOYL"/>
    <property type="match status" value="2"/>
</dbReference>
<dbReference type="InterPro" id="IPR004167">
    <property type="entry name" value="PSBD"/>
</dbReference>
<feature type="compositionally biased region" description="Low complexity" evidence="10">
    <location>
        <begin position="209"/>
        <end position="218"/>
    </location>
</feature>
<evidence type="ECO:0000256" key="10">
    <source>
        <dbReference type="SAM" id="MobiDB-lite"/>
    </source>
</evidence>
<gene>
    <name evidence="13" type="ORF">XTPLMG730_0783</name>
</gene>
<evidence type="ECO:0000256" key="7">
    <source>
        <dbReference type="ARBA" id="ARBA00025211"/>
    </source>
</evidence>
<organism evidence="13 14">
    <name type="scientific">Xanthomonas graminis pv. phlei</name>
    <dbReference type="NCBI Taxonomy" id="487906"/>
    <lineage>
        <taxon>Bacteria</taxon>
        <taxon>Pseudomonadati</taxon>
        <taxon>Pseudomonadota</taxon>
        <taxon>Gammaproteobacteria</taxon>
        <taxon>Lysobacterales</taxon>
        <taxon>Lysobacteraceae</taxon>
        <taxon>Xanthomonas</taxon>
        <taxon>Xanthomonas translucens group</taxon>
        <taxon>Xanthomonas graminis</taxon>
    </lineage>
</organism>
<keyword evidence="3 9" id="KW-0808">Transferase</keyword>
<dbReference type="Pfam" id="PF00198">
    <property type="entry name" value="2-oxoacid_dh"/>
    <property type="match status" value="1"/>
</dbReference>
<comment type="similarity">
    <text evidence="1 9">Belongs to the 2-oxoacid dehydrogenase family.</text>
</comment>
<keyword evidence="5 9" id="KW-0450">Lipoyl</keyword>
<evidence type="ECO:0000313" key="13">
    <source>
        <dbReference type="EMBL" id="CTP84431.1"/>
    </source>
</evidence>
<sequence>MAEIKEALVPDIGDYSDVPVIEVLVAVGDTVKQDQSLVTLESDKATMEVPSPFAGVVKELKVKIGDSLSEGKLVALIEVAEDGASAAPAAAPAAAKAAPAPARQEPAQPAPAAQQASKPAAGGGGIVEARVPDIGDYSDVPVIEVLVAVGDTVAKDQSLVTLESDKATMEVPSSVAGVVKELKVKVGDSLSEGKVVALIEVAGASADAPAAGAIQPSAETGGGVEPVPASAAPDKLAQREIAQVQSAAPAKAAASAGTPSSPPVEFNADSVLPQKVPYASPAVRVFARELGVDLFQVSGTEQGGRITKDDVQRYVKAALAGGVPAAAAGGAASAGGGNGLSLLPWPKVDFAKFGEVEVKPLSRIKKISGANLARNWAMIPHVTQFEQADITDLEALRVALNKENEKAGIKLTMLAFLLKASAAALKQFPDFNASLDAAGENLTLKKYFHIGFAADTPNGLVVPVIRDVDKKGVVELARESGELAKKARDGKLGPAEMSGGCFSISSLGGIGGTAFTPIVNAPEVAILGVSKAAIQPVWNGNEFAPKLLLPLSLSYDHRVIDGAAAARFTTYLSQVLADMRRVLL</sequence>
<dbReference type="GO" id="GO:0005737">
    <property type="term" value="C:cytoplasm"/>
    <property type="evidence" value="ECO:0007669"/>
    <property type="project" value="TreeGrafter"/>
</dbReference>
<keyword evidence="6 9" id="KW-0012">Acyltransferase</keyword>
<dbReference type="InterPro" id="IPR000089">
    <property type="entry name" value="Biotin_lipoyl"/>
</dbReference>
<dbReference type="PANTHER" id="PTHR43178:SF2">
    <property type="entry name" value="DIHYDROLIPOYLLYSINE-RESIDUE ACETYLTRANSFERASE COMPONENT OF PYRUVATE DEHYDROGENASE COMPLEX"/>
    <property type="match status" value="1"/>
</dbReference>
<dbReference type="InterPro" id="IPR006256">
    <property type="entry name" value="AcTrfase_Pyrv_DH_cplx"/>
</dbReference>
<dbReference type="InterPro" id="IPR023213">
    <property type="entry name" value="CAT-like_dom_sf"/>
</dbReference>
<feature type="domain" description="Peripheral subunit-binding (PSBD)" evidence="12">
    <location>
        <begin position="278"/>
        <end position="315"/>
    </location>
</feature>
<evidence type="ECO:0000256" key="9">
    <source>
        <dbReference type="RuleBase" id="RU361137"/>
    </source>
</evidence>
<evidence type="ECO:0000256" key="6">
    <source>
        <dbReference type="ARBA" id="ARBA00023315"/>
    </source>
</evidence>
<dbReference type="EC" id="2.3.1.12" evidence="9"/>
<keyword evidence="4" id="KW-0677">Repeat</keyword>
<protein>
    <recommendedName>
        <fullName evidence="9">Acetyltransferase component of pyruvate dehydrogenase complex</fullName>
        <ecNumber evidence="9">2.3.1.12</ecNumber>
    </recommendedName>
</protein>
<feature type="domain" description="Lipoyl-binding" evidence="11">
    <location>
        <begin position="4"/>
        <end position="78"/>
    </location>
</feature>
<dbReference type="Gene3D" id="4.10.320.10">
    <property type="entry name" value="E3-binding domain"/>
    <property type="match status" value="1"/>
</dbReference>
<dbReference type="InterPro" id="IPR036625">
    <property type="entry name" value="E3-bd_dom_sf"/>
</dbReference>
<dbReference type="InterPro" id="IPR003016">
    <property type="entry name" value="2-oxoA_DH_lipoyl-BS"/>
</dbReference>
<dbReference type="PANTHER" id="PTHR43178">
    <property type="entry name" value="DIHYDROLIPOAMIDE ACETYLTRANSFERASE COMPONENT OF PYRUVATE DEHYDROGENASE COMPLEX"/>
    <property type="match status" value="1"/>
</dbReference>
<proteinExistence type="inferred from homology"/>
<dbReference type="GO" id="GO:0004742">
    <property type="term" value="F:dihydrolipoyllysine-residue acetyltransferase activity"/>
    <property type="evidence" value="ECO:0007669"/>
    <property type="project" value="UniProtKB-UniRule"/>
</dbReference>
<reference evidence="13 14" key="1">
    <citation type="submission" date="2015-07" db="EMBL/GenBank/DDBJ databases">
        <authorList>
            <person name="Noorani M."/>
        </authorList>
    </citation>
    <scope>NUCLEOTIDE SEQUENCE [LARGE SCALE GENOMIC DNA]</scope>
    <source>
        <strain evidence="13">LMG730</strain>
    </source>
</reference>
<comment type="cofactor">
    <cofactor evidence="9">
        <name>(R)-lipoate</name>
        <dbReference type="ChEBI" id="CHEBI:83088"/>
    </cofactor>
    <text evidence="9">Binds 2 lipoyl cofactors covalently.</text>
</comment>
<name>A0A0K2ZFC4_9XANT</name>
<feature type="compositionally biased region" description="Low complexity" evidence="10">
    <location>
        <begin position="95"/>
        <end position="120"/>
    </location>
</feature>
<dbReference type="AlphaFoldDB" id="A0A0K2ZFC4"/>
<dbReference type="GO" id="GO:0031405">
    <property type="term" value="F:lipoic acid binding"/>
    <property type="evidence" value="ECO:0007669"/>
    <property type="project" value="TreeGrafter"/>
</dbReference>
<dbReference type="EMBL" id="CXOJ01000013">
    <property type="protein sequence ID" value="CTP84431.1"/>
    <property type="molecule type" value="Genomic_DNA"/>
</dbReference>
<dbReference type="InterPro" id="IPR011053">
    <property type="entry name" value="Single_hybrid_motif"/>
</dbReference>
<evidence type="ECO:0000256" key="2">
    <source>
        <dbReference type="ARBA" id="ARBA00011484"/>
    </source>
</evidence>
<dbReference type="SUPFAM" id="SSF52777">
    <property type="entry name" value="CoA-dependent acyltransferases"/>
    <property type="match status" value="1"/>
</dbReference>
<dbReference type="PROSITE" id="PS51826">
    <property type="entry name" value="PSBD"/>
    <property type="match status" value="1"/>
</dbReference>
<dbReference type="RefSeq" id="WP_053837297.1">
    <property type="nucleotide sequence ID" value="NZ_CP076251.1"/>
</dbReference>
<evidence type="ECO:0000259" key="12">
    <source>
        <dbReference type="PROSITE" id="PS51826"/>
    </source>
</evidence>
<dbReference type="Gene3D" id="3.30.559.10">
    <property type="entry name" value="Chloramphenicol acetyltransferase-like domain"/>
    <property type="match status" value="1"/>
</dbReference>
<evidence type="ECO:0000256" key="3">
    <source>
        <dbReference type="ARBA" id="ARBA00022679"/>
    </source>
</evidence>
<dbReference type="Pfam" id="PF00364">
    <property type="entry name" value="Biotin_lipoyl"/>
    <property type="match status" value="2"/>
</dbReference>
<evidence type="ECO:0000256" key="5">
    <source>
        <dbReference type="ARBA" id="ARBA00022823"/>
    </source>
</evidence>
<feature type="region of interest" description="Disordered" evidence="10">
    <location>
        <begin position="95"/>
        <end position="124"/>
    </location>
</feature>
<evidence type="ECO:0000259" key="11">
    <source>
        <dbReference type="PROSITE" id="PS50968"/>
    </source>
</evidence>
<evidence type="ECO:0000256" key="4">
    <source>
        <dbReference type="ARBA" id="ARBA00022737"/>
    </source>
</evidence>
<dbReference type="InterPro" id="IPR050743">
    <property type="entry name" value="2-oxoacid_DH_E2_comp"/>
</dbReference>
<dbReference type="NCBIfam" id="TIGR01348">
    <property type="entry name" value="PDHac_trf_long"/>
    <property type="match status" value="1"/>
</dbReference>
<dbReference type="CDD" id="cd06849">
    <property type="entry name" value="lipoyl_domain"/>
    <property type="match status" value="2"/>
</dbReference>
<dbReference type="SUPFAM" id="SSF51230">
    <property type="entry name" value="Single hybrid motif"/>
    <property type="match status" value="2"/>
</dbReference>
<evidence type="ECO:0000256" key="1">
    <source>
        <dbReference type="ARBA" id="ARBA00007317"/>
    </source>
</evidence>
<dbReference type="PROSITE" id="PS00189">
    <property type="entry name" value="LIPOYL"/>
    <property type="match status" value="2"/>
</dbReference>
<dbReference type="GO" id="GO:0045254">
    <property type="term" value="C:pyruvate dehydrogenase complex"/>
    <property type="evidence" value="ECO:0007669"/>
    <property type="project" value="UniProtKB-UniRule"/>
</dbReference>
<feature type="region of interest" description="Disordered" evidence="10">
    <location>
        <begin position="209"/>
        <end position="236"/>
    </location>
</feature>
<accession>A0A0K2ZFC4</accession>
<dbReference type="Proteomes" id="UP000045978">
    <property type="component" value="Unassembled WGS sequence"/>
</dbReference>
<dbReference type="InterPro" id="IPR001078">
    <property type="entry name" value="2-oxoacid_DH_actylTfrase"/>
</dbReference>
<dbReference type="FunFam" id="3.30.559.10:FF:000004">
    <property type="entry name" value="Acetyltransferase component of pyruvate dehydrogenase complex"/>
    <property type="match status" value="1"/>
</dbReference>
<evidence type="ECO:0000313" key="14">
    <source>
        <dbReference type="Proteomes" id="UP000045978"/>
    </source>
</evidence>
<comment type="subunit">
    <text evidence="2 9">Forms a 24-polypeptide structural core with octahedral symmetry.</text>
</comment>
<dbReference type="GO" id="GO:0006086">
    <property type="term" value="P:pyruvate decarboxylation to acetyl-CoA"/>
    <property type="evidence" value="ECO:0007669"/>
    <property type="project" value="UniProtKB-UniRule"/>
</dbReference>
<comment type="function">
    <text evidence="7">The pyruvate dehydrogenase complex catalyzes the overall conversion of pyruvate to acetyl-CoA and CO(2). It contains multiple copies of three enzymatic components: pyruvate dehydrogenase (E1), dihydrolipoamide acetyltransferase (E2) and lipoamide dehydrogenase (E3).</text>
</comment>
<evidence type="ECO:0000256" key="8">
    <source>
        <dbReference type="ARBA" id="ARBA00048370"/>
    </source>
</evidence>
<comment type="catalytic activity">
    <reaction evidence="8 9">
        <text>N(6)-[(R)-dihydrolipoyl]-L-lysyl-[protein] + acetyl-CoA = N(6)-[(R)-S(8)-acetyldihydrolipoyl]-L-lysyl-[protein] + CoA</text>
        <dbReference type="Rhea" id="RHEA:17017"/>
        <dbReference type="Rhea" id="RHEA-COMP:10475"/>
        <dbReference type="Rhea" id="RHEA-COMP:10478"/>
        <dbReference type="ChEBI" id="CHEBI:57287"/>
        <dbReference type="ChEBI" id="CHEBI:57288"/>
        <dbReference type="ChEBI" id="CHEBI:83100"/>
        <dbReference type="ChEBI" id="CHEBI:83111"/>
        <dbReference type="EC" id="2.3.1.12"/>
    </reaction>
</comment>
<dbReference type="FunFam" id="2.40.50.100:FF:000009">
    <property type="entry name" value="Acetyltransferase component of pyruvate dehydrogenase complex"/>
    <property type="match status" value="2"/>
</dbReference>
<dbReference type="Pfam" id="PF02817">
    <property type="entry name" value="E3_binding"/>
    <property type="match status" value="1"/>
</dbReference>